<evidence type="ECO:0000313" key="3">
    <source>
        <dbReference type="Proteomes" id="UP000266327"/>
    </source>
</evidence>
<accession>A0A3A3FYQ3</accession>
<sequence length="71" mass="8125">MSSRTWTPEQRKRQAEAIRRWKPWEQSTGPKSAEGKAKVSGNAYIGGESAKLRQAIKALNQALREQKEWLD</sequence>
<organism evidence="2 3">
    <name type="scientific">Noviherbaspirillum sedimenti</name>
    <dbReference type="NCBI Taxonomy" id="2320865"/>
    <lineage>
        <taxon>Bacteria</taxon>
        <taxon>Pseudomonadati</taxon>
        <taxon>Pseudomonadota</taxon>
        <taxon>Betaproteobacteria</taxon>
        <taxon>Burkholderiales</taxon>
        <taxon>Oxalobacteraceae</taxon>
        <taxon>Noviherbaspirillum</taxon>
    </lineage>
</organism>
<evidence type="ECO:0000256" key="1">
    <source>
        <dbReference type="SAM" id="MobiDB-lite"/>
    </source>
</evidence>
<protein>
    <submittedName>
        <fullName evidence="2">Uncharacterized protein</fullName>
    </submittedName>
</protein>
<dbReference type="AlphaFoldDB" id="A0A3A3FYQ3"/>
<evidence type="ECO:0000313" key="2">
    <source>
        <dbReference type="EMBL" id="RJG01267.1"/>
    </source>
</evidence>
<feature type="region of interest" description="Disordered" evidence="1">
    <location>
        <begin position="1"/>
        <end position="38"/>
    </location>
</feature>
<name>A0A3A3FYQ3_9BURK</name>
<comment type="caution">
    <text evidence="2">The sequence shown here is derived from an EMBL/GenBank/DDBJ whole genome shotgun (WGS) entry which is preliminary data.</text>
</comment>
<proteinExistence type="predicted"/>
<dbReference type="Proteomes" id="UP000266327">
    <property type="component" value="Unassembled WGS sequence"/>
</dbReference>
<dbReference type="EMBL" id="QYUQ01000002">
    <property type="protein sequence ID" value="RJG01267.1"/>
    <property type="molecule type" value="Genomic_DNA"/>
</dbReference>
<keyword evidence="3" id="KW-1185">Reference proteome</keyword>
<gene>
    <name evidence="2" type="ORF">D3878_06445</name>
</gene>
<feature type="compositionally biased region" description="Basic and acidic residues" evidence="1">
    <location>
        <begin position="9"/>
        <end position="23"/>
    </location>
</feature>
<reference evidence="3" key="1">
    <citation type="submission" date="2018-09" db="EMBL/GenBank/DDBJ databases">
        <authorList>
            <person name="Zhu H."/>
        </authorList>
    </citation>
    <scope>NUCLEOTIDE SEQUENCE [LARGE SCALE GENOMIC DNA]</scope>
    <source>
        <strain evidence="3">K1S02-23</strain>
    </source>
</reference>